<keyword evidence="10" id="KW-1185">Reference proteome</keyword>
<feature type="compositionally biased region" description="Low complexity" evidence="7">
    <location>
        <begin position="434"/>
        <end position="443"/>
    </location>
</feature>
<dbReference type="AlphaFoldDB" id="A0A9W6X4B3"/>
<protein>
    <submittedName>
        <fullName evidence="9">Unnamed protein product</fullName>
    </submittedName>
</protein>
<dbReference type="EMBL" id="BSXT01000606">
    <property type="protein sequence ID" value="GMF30837.1"/>
    <property type="molecule type" value="Genomic_DNA"/>
</dbReference>
<organism evidence="9 10">
    <name type="scientific">Phytophthora fragariaefolia</name>
    <dbReference type="NCBI Taxonomy" id="1490495"/>
    <lineage>
        <taxon>Eukaryota</taxon>
        <taxon>Sar</taxon>
        <taxon>Stramenopiles</taxon>
        <taxon>Oomycota</taxon>
        <taxon>Peronosporomycetes</taxon>
        <taxon>Peronosporales</taxon>
        <taxon>Peronosporaceae</taxon>
        <taxon>Phytophthora</taxon>
    </lineage>
</organism>
<dbReference type="Pfam" id="PF17917">
    <property type="entry name" value="RT_RNaseH"/>
    <property type="match status" value="1"/>
</dbReference>
<keyword evidence="5" id="KW-0378">Hydrolase</keyword>
<dbReference type="Gene3D" id="3.30.70.270">
    <property type="match status" value="2"/>
</dbReference>
<evidence type="ECO:0000313" key="9">
    <source>
        <dbReference type="EMBL" id="GMF30837.1"/>
    </source>
</evidence>
<keyword evidence="2" id="KW-0548">Nucleotidyltransferase</keyword>
<dbReference type="InterPro" id="IPR043128">
    <property type="entry name" value="Rev_trsase/Diguanyl_cyclase"/>
</dbReference>
<evidence type="ECO:0000256" key="7">
    <source>
        <dbReference type="SAM" id="MobiDB-lite"/>
    </source>
</evidence>
<dbReference type="Proteomes" id="UP001165121">
    <property type="component" value="Unassembled WGS sequence"/>
</dbReference>
<comment type="caution">
    <text evidence="9">The sequence shown here is derived from an EMBL/GenBank/DDBJ whole genome shotgun (WGS) entry which is preliminary data.</text>
</comment>
<dbReference type="InterPro" id="IPR041588">
    <property type="entry name" value="Integrase_H2C2"/>
</dbReference>
<dbReference type="CDD" id="cd09274">
    <property type="entry name" value="RNase_HI_RT_Ty3"/>
    <property type="match status" value="1"/>
</dbReference>
<dbReference type="FunFam" id="3.30.70.270:FF:000003">
    <property type="entry name" value="Transposon Ty3-G Gag-Pol polyprotein"/>
    <property type="match status" value="1"/>
</dbReference>
<proteinExistence type="predicted"/>
<dbReference type="PROSITE" id="PS50878">
    <property type="entry name" value="RT_POL"/>
    <property type="match status" value="1"/>
</dbReference>
<evidence type="ECO:0000256" key="1">
    <source>
        <dbReference type="ARBA" id="ARBA00022679"/>
    </source>
</evidence>
<feature type="domain" description="Reverse transcriptase" evidence="8">
    <location>
        <begin position="1"/>
        <end position="78"/>
    </location>
</feature>
<dbReference type="GO" id="GO:0016787">
    <property type="term" value="F:hydrolase activity"/>
    <property type="evidence" value="ECO:0007669"/>
    <property type="project" value="UniProtKB-KW"/>
</dbReference>
<evidence type="ECO:0000259" key="8">
    <source>
        <dbReference type="PROSITE" id="PS50878"/>
    </source>
</evidence>
<evidence type="ECO:0000313" key="10">
    <source>
        <dbReference type="Proteomes" id="UP001165121"/>
    </source>
</evidence>
<dbReference type="GO" id="GO:0003964">
    <property type="term" value="F:RNA-directed DNA polymerase activity"/>
    <property type="evidence" value="ECO:0007669"/>
    <property type="project" value="UniProtKB-KW"/>
</dbReference>
<dbReference type="GO" id="GO:0004519">
    <property type="term" value="F:endonuclease activity"/>
    <property type="evidence" value="ECO:0007669"/>
    <property type="project" value="UniProtKB-KW"/>
</dbReference>
<keyword evidence="4" id="KW-0255">Endonuclease</keyword>
<dbReference type="PANTHER" id="PTHR37984:SF5">
    <property type="entry name" value="PROTEIN NYNRIN-LIKE"/>
    <property type="match status" value="1"/>
</dbReference>
<dbReference type="SUPFAM" id="SSF56672">
    <property type="entry name" value="DNA/RNA polymerases"/>
    <property type="match status" value="1"/>
</dbReference>
<keyword evidence="3" id="KW-0540">Nuclease</keyword>
<reference evidence="9" key="1">
    <citation type="submission" date="2023-04" db="EMBL/GenBank/DDBJ databases">
        <title>Phytophthora fragariaefolia NBRC 109709.</title>
        <authorList>
            <person name="Ichikawa N."/>
            <person name="Sato H."/>
            <person name="Tonouchi N."/>
        </authorList>
    </citation>
    <scope>NUCLEOTIDE SEQUENCE</scope>
    <source>
        <strain evidence="9">NBRC 109709</strain>
    </source>
</reference>
<dbReference type="CDD" id="cd01647">
    <property type="entry name" value="RT_LTR"/>
    <property type="match status" value="1"/>
</dbReference>
<keyword evidence="1" id="KW-0808">Transferase</keyword>
<evidence type="ECO:0000256" key="5">
    <source>
        <dbReference type="ARBA" id="ARBA00022801"/>
    </source>
</evidence>
<evidence type="ECO:0000256" key="2">
    <source>
        <dbReference type="ARBA" id="ARBA00022695"/>
    </source>
</evidence>
<evidence type="ECO:0000256" key="4">
    <source>
        <dbReference type="ARBA" id="ARBA00022759"/>
    </source>
</evidence>
<evidence type="ECO:0000256" key="6">
    <source>
        <dbReference type="ARBA" id="ARBA00022918"/>
    </source>
</evidence>
<dbReference type="Gene3D" id="1.10.340.70">
    <property type="match status" value="1"/>
</dbReference>
<dbReference type="Pfam" id="PF17921">
    <property type="entry name" value="Integrase_H2C2"/>
    <property type="match status" value="1"/>
</dbReference>
<gene>
    <name evidence="9" type="ORF">Pfra01_000691300</name>
</gene>
<dbReference type="PANTHER" id="PTHR37984">
    <property type="entry name" value="PROTEIN CBG26694"/>
    <property type="match status" value="1"/>
</dbReference>
<dbReference type="InterPro" id="IPR043502">
    <property type="entry name" value="DNA/RNA_pol_sf"/>
</dbReference>
<feature type="compositionally biased region" description="Polar residues" evidence="7">
    <location>
        <begin position="444"/>
        <end position="453"/>
    </location>
</feature>
<dbReference type="InterPro" id="IPR041373">
    <property type="entry name" value="RT_RNaseH"/>
</dbReference>
<dbReference type="InterPro" id="IPR000477">
    <property type="entry name" value="RT_dom"/>
</dbReference>
<dbReference type="FunFam" id="3.30.70.270:FF:000020">
    <property type="entry name" value="Transposon Tf2-6 polyprotein-like Protein"/>
    <property type="match status" value="1"/>
</dbReference>
<name>A0A9W6X4B3_9STRA</name>
<dbReference type="OrthoDB" id="121648at2759"/>
<dbReference type="InterPro" id="IPR050951">
    <property type="entry name" value="Retrovirus_Pol_polyprotein"/>
</dbReference>
<feature type="region of interest" description="Disordered" evidence="7">
    <location>
        <begin position="433"/>
        <end position="482"/>
    </location>
</feature>
<dbReference type="Pfam" id="PF00078">
    <property type="entry name" value="RVT_1"/>
    <property type="match status" value="1"/>
</dbReference>
<evidence type="ECO:0000256" key="3">
    <source>
        <dbReference type="ARBA" id="ARBA00022722"/>
    </source>
</evidence>
<sequence>MGISTAPDEYQACMEKIFDDLDFVVVYLDDILVFSVNYTEHLEHLRIVFERLARYGVTRNGKKCHILRKEVDYLGYTLSAEGIRPQARKIQSIQRIALPRNRKELRRFLGMINYYRDMVPNKTTLCKPLYRFTSSKVPFTWLLSDTSAFQAIQRAFAEAVLLSFPDFEKPFDVYADASGTKLGGIIMQGVKILACYSRSLTKHQVNYTTMALELLPIVELLREYRTMLLGFPVVVHTDHKNLIYPTENSLRVKRWKLLLSEYRLTIEYIKGEKNIGADAFSRMRFATSDGPTLNEEIYALNTQYECVMHGPVIREHQEKDTMIQQIKTACLAGNNNPDYQLMPLLGCTLVAYLKRVIAPKSLRDDLIAWYHQNLGHPACERQFKTMRQTFYWPKMESSITKFVKNGITCKTAKLHGGKQHHGHLPPELQRRTTRLTSCTSTSLGPTTEATMASRSPIKPPVGSKSASNQTKTHSRQQKALTVSDCVATRDRRRWYTI</sequence>
<keyword evidence="6" id="KW-0695">RNA-directed DNA polymerase</keyword>
<accession>A0A9W6X4B3</accession>